<dbReference type="Proteomes" id="UP001500635">
    <property type="component" value="Unassembled WGS sequence"/>
</dbReference>
<keyword evidence="2" id="KW-1185">Reference proteome</keyword>
<dbReference type="InterPro" id="IPR014989">
    <property type="entry name" value="DUF1839"/>
</dbReference>
<comment type="caution">
    <text evidence="1">The sequence shown here is derived from an EMBL/GenBank/DDBJ whole genome shotgun (WGS) entry which is preliminary data.</text>
</comment>
<organism evidence="1 2">
    <name type="scientific">Tsukamurella soli</name>
    <dbReference type="NCBI Taxonomy" id="644556"/>
    <lineage>
        <taxon>Bacteria</taxon>
        <taxon>Bacillati</taxon>
        <taxon>Actinomycetota</taxon>
        <taxon>Actinomycetes</taxon>
        <taxon>Mycobacteriales</taxon>
        <taxon>Tsukamurellaceae</taxon>
        <taxon>Tsukamurella</taxon>
    </lineage>
</organism>
<sequence>MAGLLGLTAVATSDGHRPAPAHGEDRIWRETNCYLDLWIELLHVLGEDPVPSLVCALSAGYDGDVWTFVKPAPEDLRELYGLDVAEENMWRPVLATVESGPGRGVLHTVEVDSWWLPDTEGTDYRTGHTKTTIVPLRVDRAAREMTYVHNAGVFELSGDDFDGVFTLPPRSDWVLLPYVEQVRRVRPAGPVDAVAVALAARAHLDRRPPDNPVARLGSGVQDAAGWLGEAGMDTFHLWAFATLRQCGATAEVAADLADYLAGRGFAGAEAAAEPLRRVAADAKAVQFKMARAARGRAVDVTSLLGRMAADWQAGIDALDRTLPRS</sequence>
<proteinExistence type="predicted"/>
<protein>
    <submittedName>
        <fullName evidence="1">DUF1839 family protein</fullName>
    </submittedName>
</protein>
<dbReference type="EMBL" id="BAABFR010000055">
    <property type="protein sequence ID" value="GAA4397422.1"/>
    <property type="molecule type" value="Genomic_DNA"/>
</dbReference>
<reference evidence="2" key="1">
    <citation type="journal article" date="2019" name="Int. J. Syst. Evol. Microbiol.">
        <title>The Global Catalogue of Microorganisms (GCM) 10K type strain sequencing project: providing services to taxonomists for standard genome sequencing and annotation.</title>
        <authorList>
            <consortium name="The Broad Institute Genomics Platform"/>
            <consortium name="The Broad Institute Genome Sequencing Center for Infectious Disease"/>
            <person name="Wu L."/>
            <person name="Ma J."/>
        </authorList>
    </citation>
    <scope>NUCLEOTIDE SEQUENCE [LARGE SCALE GENOMIC DNA]</scope>
    <source>
        <strain evidence="2">JCM 17688</strain>
    </source>
</reference>
<evidence type="ECO:0000313" key="2">
    <source>
        <dbReference type="Proteomes" id="UP001500635"/>
    </source>
</evidence>
<name>A0ABP8JX19_9ACTN</name>
<accession>A0ABP8JX19</accession>
<evidence type="ECO:0000313" key="1">
    <source>
        <dbReference type="EMBL" id="GAA4397422.1"/>
    </source>
</evidence>
<dbReference type="RefSeq" id="WP_344997900.1">
    <property type="nucleotide sequence ID" value="NZ_BAABFR010000055.1"/>
</dbReference>
<gene>
    <name evidence="1" type="ORF">GCM10023147_32760</name>
</gene>
<dbReference type="Pfam" id="PF08893">
    <property type="entry name" value="DUF1839"/>
    <property type="match status" value="1"/>
</dbReference>